<dbReference type="Proteomes" id="UP000250443">
    <property type="component" value="Unassembled WGS sequence"/>
</dbReference>
<evidence type="ECO:0000256" key="10">
    <source>
        <dbReference type="ARBA" id="ARBA00023004"/>
    </source>
</evidence>
<dbReference type="AlphaFoldDB" id="A0A2X2EY32"/>
<evidence type="ECO:0000313" key="17">
    <source>
        <dbReference type="Proteomes" id="UP000250443"/>
    </source>
</evidence>
<dbReference type="GO" id="GO:0046872">
    <property type="term" value="F:metal ion binding"/>
    <property type="evidence" value="ECO:0007669"/>
    <property type="project" value="UniProtKB-KW"/>
</dbReference>
<evidence type="ECO:0000256" key="2">
    <source>
        <dbReference type="ARBA" id="ARBA00004651"/>
    </source>
</evidence>
<keyword evidence="9 13" id="KW-1133">Transmembrane helix</keyword>
<evidence type="ECO:0000259" key="14">
    <source>
        <dbReference type="Pfam" id="PF01292"/>
    </source>
</evidence>
<dbReference type="InterPro" id="IPR052168">
    <property type="entry name" value="Cytochrome_b561_oxidase"/>
</dbReference>
<feature type="domain" description="Cytochrome b561 bacterial/Ni-hydrogenase" evidence="14">
    <location>
        <begin position="6"/>
        <end position="173"/>
    </location>
</feature>
<evidence type="ECO:0000313" key="15">
    <source>
        <dbReference type="EMBL" id="MBF8641980.1"/>
    </source>
</evidence>
<dbReference type="GO" id="GO:0020037">
    <property type="term" value="F:heme binding"/>
    <property type="evidence" value="ECO:0007669"/>
    <property type="project" value="TreeGrafter"/>
</dbReference>
<keyword evidence="5" id="KW-0349">Heme</keyword>
<dbReference type="EMBL" id="JADMCD010000007">
    <property type="protein sequence ID" value="MBF8641980.1"/>
    <property type="molecule type" value="Genomic_DNA"/>
</dbReference>
<comment type="subcellular location">
    <subcellularLocation>
        <location evidence="2">Cell membrane</location>
        <topology evidence="2">Multi-pass membrane protein</topology>
    </subcellularLocation>
</comment>
<feature type="transmembrane region" description="Helical" evidence="13">
    <location>
        <begin position="141"/>
        <end position="161"/>
    </location>
</feature>
<evidence type="ECO:0000256" key="12">
    <source>
        <dbReference type="ARBA" id="ARBA00037975"/>
    </source>
</evidence>
<keyword evidence="10" id="KW-0408">Iron</keyword>
<gene>
    <name evidence="16" type="primary">yodB</name>
    <name evidence="15" type="ORF">IRZ65_14940</name>
    <name evidence="16" type="ORF">NCTC11842_03755</name>
</gene>
<dbReference type="Gene3D" id="1.20.950.20">
    <property type="entry name" value="Transmembrane di-heme cytochromes, Chain C"/>
    <property type="match status" value="1"/>
</dbReference>
<dbReference type="GO" id="GO:0009055">
    <property type="term" value="F:electron transfer activity"/>
    <property type="evidence" value="ECO:0007669"/>
    <property type="project" value="InterPro"/>
</dbReference>
<dbReference type="RefSeq" id="WP_010795515.1">
    <property type="nucleotide sequence ID" value="NZ_CP069262.1"/>
</dbReference>
<protein>
    <submittedName>
        <fullName evidence="15 16">Cytochrome b</fullName>
    </submittedName>
</protein>
<organism evidence="16 17">
    <name type="scientific">Pseudomonas luteola</name>
    <dbReference type="NCBI Taxonomy" id="47886"/>
    <lineage>
        <taxon>Bacteria</taxon>
        <taxon>Pseudomonadati</taxon>
        <taxon>Pseudomonadota</taxon>
        <taxon>Gammaproteobacteria</taxon>
        <taxon>Pseudomonadales</taxon>
        <taxon>Pseudomonadaceae</taxon>
        <taxon>Pseudomonas</taxon>
    </lineage>
</organism>
<accession>A0A2X2EY32</accession>
<dbReference type="GO" id="GO:0022904">
    <property type="term" value="P:respiratory electron transport chain"/>
    <property type="evidence" value="ECO:0007669"/>
    <property type="project" value="InterPro"/>
</dbReference>
<keyword evidence="6 13" id="KW-0812">Transmembrane</keyword>
<reference evidence="15 18" key="2">
    <citation type="submission" date="2020-10" db="EMBL/GenBank/DDBJ databases">
        <title>Genome sequences of Pseudomonas isolates.</title>
        <authorList>
            <person name="Wessels L."/>
            <person name="Reich F."/>
            <person name="Hammerl J."/>
        </authorList>
    </citation>
    <scope>NUCLEOTIDE SEQUENCE [LARGE SCALE GENOMIC DNA]</scope>
    <source>
        <strain evidence="15 18">20-MO00624-0</strain>
    </source>
</reference>
<keyword evidence="18" id="KW-1185">Reference proteome</keyword>
<comment type="cofactor">
    <cofactor evidence="1">
        <name>heme b</name>
        <dbReference type="ChEBI" id="CHEBI:60344"/>
    </cofactor>
</comment>
<evidence type="ECO:0000256" key="9">
    <source>
        <dbReference type="ARBA" id="ARBA00022989"/>
    </source>
</evidence>
<name>A0A2X2EY32_PSELU</name>
<evidence type="ECO:0000313" key="18">
    <source>
        <dbReference type="Proteomes" id="UP000626180"/>
    </source>
</evidence>
<feature type="transmembrane region" description="Helical" evidence="13">
    <location>
        <begin position="12"/>
        <end position="31"/>
    </location>
</feature>
<evidence type="ECO:0000256" key="4">
    <source>
        <dbReference type="ARBA" id="ARBA00022475"/>
    </source>
</evidence>
<keyword evidence="11 13" id="KW-0472">Membrane</keyword>
<feature type="transmembrane region" description="Helical" evidence="13">
    <location>
        <begin position="51"/>
        <end position="68"/>
    </location>
</feature>
<dbReference type="GO" id="GO:0005886">
    <property type="term" value="C:plasma membrane"/>
    <property type="evidence" value="ECO:0007669"/>
    <property type="project" value="UniProtKB-SubCell"/>
</dbReference>
<evidence type="ECO:0000256" key="5">
    <source>
        <dbReference type="ARBA" id="ARBA00022617"/>
    </source>
</evidence>
<evidence type="ECO:0000256" key="11">
    <source>
        <dbReference type="ARBA" id="ARBA00023136"/>
    </source>
</evidence>
<sequence>MATLPRYSNAQILLHWLTAPLVILIISLPYFEDFFSGLLGSGADVFTLHKSLGITVLALTVIRLMIRFKHGSPALLPPNAVLQQKLAKLGHAVLYALLFLMPITGLIFSARPVNYFWLFSFGPLPLPEALRSAAKQVHVTVQYAFILLILGHASMAIWHYVARRDRVLPGMLPLIKD</sequence>
<evidence type="ECO:0000256" key="13">
    <source>
        <dbReference type="SAM" id="Phobius"/>
    </source>
</evidence>
<evidence type="ECO:0000256" key="6">
    <source>
        <dbReference type="ARBA" id="ARBA00022692"/>
    </source>
</evidence>
<reference evidence="16 17" key="1">
    <citation type="submission" date="2018-06" db="EMBL/GenBank/DDBJ databases">
        <authorList>
            <consortium name="Pathogen Informatics"/>
            <person name="Doyle S."/>
        </authorList>
    </citation>
    <scope>NUCLEOTIDE SEQUENCE [LARGE SCALE GENOMIC DNA]</scope>
    <source>
        <strain evidence="16 17">NCTC11842</strain>
    </source>
</reference>
<keyword evidence="3" id="KW-0813">Transport</keyword>
<feature type="transmembrane region" description="Helical" evidence="13">
    <location>
        <begin position="89"/>
        <end position="110"/>
    </location>
</feature>
<evidence type="ECO:0000256" key="1">
    <source>
        <dbReference type="ARBA" id="ARBA00001970"/>
    </source>
</evidence>
<evidence type="ECO:0000256" key="8">
    <source>
        <dbReference type="ARBA" id="ARBA00022982"/>
    </source>
</evidence>
<evidence type="ECO:0000313" key="16">
    <source>
        <dbReference type="EMBL" id="SPZ11510.1"/>
    </source>
</evidence>
<keyword evidence="8" id="KW-0249">Electron transport</keyword>
<dbReference type="EMBL" id="UAUF01000014">
    <property type="protein sequence ID" value="SPZ11510.1"/>
    <property type="molecule type" value="Genomic_DNA"/>
</dbReference>
<evidence type="ECO:0000256" key="3">
    <source>
        <dbReference type="ARBA" id="ARBA00022448"/>
    </source>
</evidence>
<dbReference type="SUPFAM" id="SSF81342">
    <property type="entry name" value="Transmembrane di-heme cytochromes"/>
    <property type="match status" value="1"/>
</dbReference>
<keyword evidence="4" id="KW-1003">Cell membrane</keyword>
<dbReference type="Proteomes" id="UP000626180">
    <property type="component" value="Unassembled WGS sequence"/>
</dbReference>
<dbReference type="InterPro" id="IPR011577">
    <property type="entry name" value="Cyt_b561_bac/Ni-Hgenase"/>
</dbReference>
<dbReference type="InterPro" id="IPR016174">
    <property type="entry name" value="Di-haem_cyt_TM"/>
</dbReference>
<keyword evidence="7" id="KW-0479">Metal-binding</keyword>
<proteinExistence type="inferred from homology"/>
<dbReference type="PANTHER" id="PTHR30529:SF7">
    <property type="entry name" value="CYTOCHROME B561 BACTERIAL_NI-HYDROGENASE DOMAIN-CONTAINING PROTEIN"/>
    <property type="match status" value="1"/>
</dbReference>
<dbReference type="Pfam" id="PF01292">
    <property type="entry name" value="Ni_hydr_CYTB"/>
    <property type="match status" value="1"/>
</dbReference>
<dbReference type="PANTHER" id="PTHR30529">
    <property type="entry name" value="CYTOCHROME B561"/>
    <property type="match status" value="1"/>
</dbReference>
<comment type="similarity">
    <text evidence="12">Belongs to the cytochrome b561 family.</text>
</comment>
<evidence type="ECO:0000256" key="7">
    <source>
        <dbReference type="ARBA" id="ARBA00022723"/>
    </source>
</evidence>